<dbReference type="AlphaFoldDB" id="A0AAP2DVC2"/>
<name>A0AAP2DVC2_9BACT</name>
<organism evidence="7 8">
    <name type="scientific">Dawidia cretensis</name>
    <dbReference type="NCBI Taxonomy" id="2782350"/>
    <lineage>
        <taxon>Bacteria</taxon>
        <taxon>Pseudomonadati</taxon>
        <taxon>Bacteroidota</taxon>
        <taxon>Cytophagia</taxon>
        <taxon>Cytophagales</taxon>
        <taxon>Chryseotaleaceae</taxon>
        <taxon>Dawidia</taxon>
    </lineage>
</organism>
<dbReference type="RefSeq" id="WP_254082506.1">
    <property type="nucleotide sequence ID" value="NZ_JAHESE010000001.1"/>
</dbReference>
<feature type="chain" id="PRO_5042915546" evidence="5">
    <location>
        <begin position="24"/>
        <end position="235"/>
    </location>
</feature>
<reference evidence="7 8" key="1">
    <citation type="submission" date="2021-05" db="EMBL/GenBank/DDBJ databases">
        <title>A Polyphasic approach of four new species of the genus Ohtaekwangia: Ohtaekwangia histidinii sp. nov., Ohtaekwangia cretensis sp. nov., Ohtaekwangia indiensis sp. nov., Ohtaekwangia reichenbachii sp. nov. from diverse environment.</title>
        <authorList>
            <person name="Octaviana S."/>
        </authorList>
    </citation>
    <scope>NUCLEOTIDE SEQUENCE [LARGE SCALE GENOMIC DNA]</scope>
    <source>
        <strain evidence="7 8">PWU5</strain>
    </source>
</reference>
<dbReference type="CDD" id="cd07185">
    <property type="entry name" value="OmpA_C-like"/>
    <property type="match status" value="1"/>
</dbReference>
<evidence type="ECO:0000256" key="4">
    <source>
        <dbReference type="PROSITE-ProRule" id="PRU00473"/>
    </source>
</evidence>
<keyword evidence="2 4" id="KW-0472">Membrane</keyword>
<protein>
    <submittedName>
        <fullName evidence="7">OmpA family protein</fullName>
    </submittedName>
</protein>
<evidence type="ECO:0000313" key="8">
    <source>
        <dbReference type="Proteomes" id="UP001319080"/>
    </source>
</evidence>
<dbReference type="InterPro" id="IPR050330">
    <property type="entry name" value="Bact_OuterMem_StrucFunc"/>
</dbReference>
<evidence type="ECO:0000256" key="3">
    <source>
        <dbReference type="ARBA" id="ARBA00023237"/>
    </source>
</evidence>
<dbReference type="InterPro" id="IPR006664">
    <property type="entry name" value="OMP_bac"/>
</dbReference>
<comment type="subcellular location">
    <subcellularLocation>
        <location evidence="1">Cell outer membrane</location>
    </subcellularLocation>
</comment>
<proteinExistence type="predicted"/>
<evidence type="ECO:0000259" key="6">
    <source>
        <dbReference type="PROSITE" id="PS51123"/>
    </source>
</evidence>
<keyword evidence="5" id="KW-0732">Signal</keyword>
<evidence type="ECO:0000313" key="7">
    <source>
        <dbReference type="EMBL" id="MBT1706923.1"/>
    </source>
</evidence>
<dbReference type="PROSITE" id="PS51123">
    <property type="entry name" value="OMPA_2"/>
    <property type="match status" value="1"/>
</dbReference>
<dbReference type="Proteomes" id="UP001319080">
    <property type="component" value="Unassembled WGS sequence"/>
</dbReference>
<sequence length="235" mass="26188">MAPLHIKLFLVLYSVAIMTFGQTADSVIQAEGKIYNAETNEPVNARISYQSLPYGNRLGTLNGTSFSFPMFDNEKYAITVEARGFAVAKYMLDPAQANGDRKVLQDVPLTSSSGTTSKHTVGQVMRLNNLIFQVSKSKIDPGSYPELDVVVNMMKENTSMIIQLEGHTDYQGNANDNMRLSQLRVAAVKNYIVSKKIAKNRIKTKAFGGTQPLSREDTPEAHRINRRVELRILEN</sequence>
<feature type="signal peptide" evidence="5">
    <location>
        <begin position="1"/>
        <end position="23"/>
    </location>
</feature>
<feature type="domain" description="OmpA-like" evidence="6">
    <location>
        <begin position="119"/>
        <end position="235"/>
    </location>
</feature>
<dbReference type="Pfam" id="PF00691">
    <property type="entry name" value="OmpA"/>
    <property type="match status" value="1"/>
</dbReference>
<evidence type="ECO:0000256" key="5">
    <source>
        <dbReference type="SAM" id="SignalP"/>
    </source>
</evidence>
<comment type="caution">
    <text evidence="7">The sequence shown here is derived from an EMBL/GenBank/DDBJ whole genome shotgun (WGS) entry which is preliminary data.</text>
</comment>
<dbReference type="InterPro" id="IPR006665">
    <property type="entry name" value="OmpA-like"/>
</dbReference>
<dbReference type="PANTHER" id="PTHR30329:SF21">
    <property type="entry name" value="LIPOPROTEIN YIAD-RELATED"/>
    <property type="match status" value="1"/>
</dbReference>
<evidence type="ECO:0000256" key="1">
    <source>
        <dbReference type="ARBA" id="ARBA00004442"/>
    </source>
</evidence>
<keyword evidence="8" id="KW-1185">Reference proteome</keyword>
<gene>
    <name evidence="7" type="ORF">KK062_01740</name>
</gene>
<dbReference type="Gene3D" id="3.30.1330.60">
    <property type="entry name" value="OmpA-like domain"/>
    <property type="match status" value="1"/>
</dbReference>
<dbReference type="GO" id="GO:0009279">
    <property type="term" value="C:cell outer membrane"/>
    <property type="evidence" value="ECO:0007669"/>
    <property type="project" value="UniProtKB-SubCell"/>
</dbReference>
<dbReference type="PRINTS" id="PR01021">
    <property type="entry name" value="OMPADOMAIN"/>
</dbReference>
<dbReference type="InterPro" id="IPR036737">
    <property type="entry name" value="OmpA-like_sf"/>
</dbReference>
<dbReference type="PANTHER" id="PTHR30329">
    <property type="entry name" value="STATOR ELEMENT OF FLAGELLAR MOTOR COMPLEX"/>
    <property type="match status" value="1"/>
</dbReference>
<evidence type="ECO:0000256" key="2">
    <source>
        <dbReference type="ARBA" id="ARBA00023136"/>
    </source>
</evidence>
<dbReference type="EMBL" id="JAHESE010000001">
    <property type="protein sequence ID" value="MBT1706923.1"/>
    <property type="molecule type" value="Genomic_DNA"/>
</dbReference>
<dbReference type="SUPFAM" id="SSF103088">
    <property type="entry name" value="OmpA-like"/>
    <property type="match status" value="1"/>
</dbReference>
<keyword evidence="3" id="KW-0998">Cell outer membrane</keyword>
<accession>A0AAP2DVC2</accession>